<evidence type="ECO:0000256" key="1">
    <source>
        <dbReference type="SAM" id="MobiDB-lite"/>
    </source>
</evidence>
<evidence type="ECO:0000313" key="3">
    <source>
        <dbReference type="Proteomes" id="UP000030745"/>
    </source>
</evidence>
<dbReference type="RefSeq" id="XP_012213579.1">
    <property type="nucleotide sequence ID" value="XM_012358189.1"/>
</dbReference>
<protein>
    <submittedName>
        <fullName evidence="2">Uncharacterized protein</fullName>
    </submittedName>
</protein>
<organism evidence="2 3">
    <name type="scientific">Saprolegnia parasitica (strain CBS 223.65)</name>
    <dbReference type="NCBI Taxonomy" id="695850"/>
    <lineage>
        <taxon>Eukaryota</taxon>
        <taxon>Sar</taxon>
        <taxon>Stramenopiles</taxon>
        <taxon>Oomycota</taxon>
        <taxon>Saprolegniomycetes</taxon>
        <taxon>Saprolegniales</taxon>
        <taxon>Saprolegniaceae</taxon>
        <taxon>Saprolegnia</taxon>
    </lineage>
</organism>
<dbReference type="AlphaFoldDB" id="A0A067BCB8"/>
<reference evidence="2 3" key="1">
    <citation type="journal article" date="2013" name="PLoS Genet.">
        <title>Distinctive expansion of potential virulence genes in the genome of the oomycete fish pathogen Saprolegnia parasitica.</title>
        <authorList>
            <person name="Jiang R.H."/>
            <person name="de Bruijn I."/>
            <person name="Haas B.J."/>
            <person name="Belmonte R."/>
            <person name="Lobach L."/>
            <person name="Christie J."/>
            <person name="van den Ackerveken G."/>
            <person name="Bottin A."/>
            <person name="Bulone V."/>
            <person name="Diaz-Moreno S.M."/>
            <person name="Dumas B."/>
            <person name="Fan L."/>
            <person name="Gaulin E."/>
            <person name="Govers F."/>
            <person name="Grenville-Briggs L.J."/>
            <person name="Horner N.R."/>
            <person name="Levin J.Z."/>
            <person name="Mammella M."/>
            <person name="Meijer H.J."/>
            <person name="Morris P."/>
            <person name="Nusbaum C."/>
            <person name="Oome S."/>
            <person name="Phillips A.J."/>
            <person name="van Rooyen D."/>
            <person name="Rzeszutek E."/>
            <person name="Saraiva M."/>
            <person name="Secombes C.J."/>
            <person name="Seidl M.F."/>
            <person name="Snel B."/>
            <person name="Stassen J.H."/>
            <person name="Sykes S."/>
            <person name="Tripathy S."/>
            <person name="van den Berg H."/>
            <person name="Vega-Arreguin J.C."/>
            <person name="Wawra S."/>
            <person name="Young S.K."/>
            <person name="Zeng Q."/>
            <person name="Dieguez-Uribeondo J."/>
            <person name="Russ C."/>
            <person name="Tyler B.M."/>
            <person name="van West P."/>
        </authorList>
    </citation>
    <scope>NUCLEOTIDE SEQUENCE [LARGE SCALE GENOMIC DNA]</scope>
    <source>
        <strain evidence="2 3">CBS 223.65</strain>
    </source>
</reference>
<keyword evidence="3" id="KW-1185">Reference proteome</keyword>
<dbReference type="GeneID" id="24140268"/>
<name>A0A067BCB8_SAPPC</name>
<accession>A0A067BCB8</accession>
<feature type="region of interest" description="Disordered" evidence="1">
    <location>
        <begin position="232"/>
        <end position="252"/>
    </location>
</feature>
<sequence>MDCFDVLVPDRQLLVELDSSSGHNKCLPDALKASIMSKGWGGAQPKMHPTVLTQKCLGPYPCSYQAGDIQSMVFLDTDAPPVASPTASKCDEERDVMKPKRRASAAKRQHVVGSKRTKEQYKTHCAPIEPSEHKGAVTDVPEVTRRLVEGYVGKAKGLHQVHFETDWILATDKSTKPELETILAARQDFVNEPTLSGKAIILASLASDVLSVDRVRQYDFLSVDEAMANGTPSEACSQAAIDAQAQDAPLDP</sequence>
<gene>
    <name evidence="2" type="ORF">SPRG_18747</name>
</gene>
<dbReference type="VEuPathDB" id="FungiDB:SPRG_18747"/>
<evidence type="ECO:0000313" key="2">
    <source>
        <dbReference type="EMBL" id="KDO15713.1"/>
    </source>
</evidence>
<dbReference type="EMBL" id="KK584616">
    <property type="protein sequence ID" value="KDO15713.1"/>
    <property type="molecule type" value="Genomic_DNA"/>
</dbReference>
<feature type="compositionally biased region" description="Low complexity" evidence="1">
    <location>
        <begin position="238"/>
        <end position="252"/>
    </location>
</feature>
<dbReference type="KEGG" id="spar:SPRG_18747"/>
<dbReference type="Proteomes" id="UP000030745">
    <property type="component" value="Unassembled WGS sequence"/>
</dbReference>
<proteinExistence type="predicted"/>